<keyword evidence="1 4" id="KW-0728">SH3 domain</keyword>
<dbReference type="CDD" id="cd11850">
    <property type="entry name" value="SH3_Abl"/>
    <property type="match status" value="1"/>
</dbReference>
<dbReference type="SMART" id="SM00326">
    <property type="entry name" value="SH3"/>
    <property type="match status" value="1"/>
</dbReference>
<evidence type="ECO:0000256" key="3">
    <source>
        <dbReference type="PROSITE-ProRule" id="PRU00191"/>
    </source>
</evidence>
<dbReference type="InterPro" id="IPR043539">
    <property type="entry name" value="Grb2-like"/>
</dbReference>
<dbReference type="FunFam" id="3.30.505.10:FF:000004">
    <property type="entry name" value="Tyrosine-protein kinase"/>
    <property type="match status" value="1"/>
</dbReference>
<dbReference type="Ensembl" id="ENSCLAT00000018535.1">
    <property type="protein sequence ID" value="ENSCLAP00000018355.1"/>
    <property type="gene ID" value="ENSCLAG00000012580.1"/>
</dbReference>
<organism evidence="7 8">
    <name type="scientific">Chinchilla lanigera</name>
    <name type="common">Long-tailed chinchilla</name>
    <name type="synonym">Chinchilla villidera</name>
    <dbReference type="NCBI Taxonomy" id="34839"/>
    <lineage>
        <taxon>Eukaryota</taxon>
        <taxon>Metazoa</taxon>
        <taxon>Chordata</taxon>
        <taxon>Craniata</taxon>
        <taxon>Vertebrata</taxon>
        <taxon>Euteleostomi</taxon>
        <taxon>Mammalia</taxon>
        <taxon>Eutheria</taxon>
        <taxon>Euarchontoglires</taxon>
        <taxon>Glires</taxon>
        <taxon>Rodentia</taxon>
        <taxon>Hystricomorpha</taxon>
        <taxon>Chinchillidae</taxon>
        <taxon>Chinchilla</taxon>
    </lineage>
</organism>
<proteinExistence type="predicted"/>
<reference evidence="7" key="1">
    <citation type="submission" date="2025-08" db="UniProtKB">
        <authorList>
            <consortium name="Ensembl"/>
        </authorList>
    </citation>
    <scope>IDENTIFICATION</scope>
</reference>
<dbReference type="InterPro" id="IPR036028">
    <property type="entry name" value="SH3-like_dom_sf"/>
</dbReference>
<dbReference type="InterPro" id="IPR001452">
    <property type="entry name" value="SH3_domain"/>
</dbReference>
<dbReference type="PROSITE" id="PS50002">
    <property type="entry name" value="SH3"/>
    <property type="match status" value="1"/>
</dbReference>
<sequence>CASVLLPANNYGRDQDTLLCCPCSEALGSALPDWTDHFASCVEDGLEGDKTGGSSPEALHRPYGCDVESQALNEAIRWSSKENLLGATESDPNLFVALYDFVASGDNTLSITKGEKLRVLGYNQNGEWSEVRSKNGQGWVPSNYITPVNSLEKHSWYHGPVSRSAAEYLLSSLINGSFLVRESESSPGQLSISLRYEGRVYHYRINTATDGKVYVTAESRFSTLAELVHHHSTVADGLVTTLHYPAPKCNKPTVYGVSP</sequence>
<dbReference type="InterPro" id="IPR036860">
    <property type="entry name" value="SH2_dom_sf"/>
</dbReference>
<dbReference type="Pfam" id="PF00017">
    <property type="entry name" value="SH2"/>
    <property type="match status" value="1"/>
</dbReference>
<evidence type="ECO:0000313" key="8">
    <source>
        <dbReference type="Proteomes" id="UP000694398"/>
    </source>
</evidence>
<dbReference type="FunFam" id="2.30.30.40:FF:000010">
    <property type="entry name" value="Tyrosine-protein kinase"/>
    <property type="match status" value="1"/>
</dbReference>
<dbReference type="PRINTS" id="PR00452">
    <property type="entry name" value="SH3DOMAIN"/>
</dbReference>
<dbReference type="Gene3D" id="2.30.30.40">
    <property type="entry name" value="SH3 Domains"/>
    <property type="match status" value="1"/>
</dbReference>
<dbReference type="Proteomes" id="UP000694398">
    <property type="component" value="Unassembled WGS sequence"/>
</dbReference>
<reference evidence="7" key="2">
    <citation type="submission" date="2025-09" db="UniProtKB">
        <authorList>
            <consortium name="Ensembl"/>
        </authorList>
    </citation>
    <scope>IDENTIFICATION</scope>
</reference>
<keyword evidence="8" id="KW-1185">Reference proteome</keyword>
<evidence type="ECO:0000313" key="7">
    <source>
        <dbReference type="Ensembl" id="ENSCLAP00000018355.1"/>
    </source>
</evidence>
<dbReference type="Pfam" id="PF00018">
    <property type="entry name" value="SH3_1"/>
    <property type="match status" value="1"/>
</dbReference>
<gene>
    <name evidence="7" type="primary">ABL2</name>
</gene>
<dbReference type="SUPFAM" id="SSF50044">
    <property type="entry name" value="SH3-domain"/>
    <property type="match status" value="1"/>
</dbReference>
<dbReference type="PANTHER" id="PTHR46037">
    <property type="entry name" value="PROTEIN ENHANCER OF SEVENLESS 2B"/>
    <property type="match status" value="1"/>
</dbReference>
<keyword evidence="2 3" id="KW-0727">SH2 domain</keyword>
<dbReference type="AlphaFoldDB" id="A0A8C2VNW7"/>
<evidence type="ECO:0000256" key="4">
    <source>
        <dbReference type="PROSITE-ProRule" id="PRU00192"/>
    </source>
</evidence>
<dbReference type="Gene3D" id="3.30.505.10">
    <property type="entry name" value="SH2 domain"/>
    <property type="match status" value="1"/>
</dbReference>
<evidence type="ECO:0000259" key="5">
    <source>
        <dbReference type="PROSITE" id="PS50001"/>
    </source>
</evidence>
<feature type="domain" description="SH3" evidence="6">
    <location>
        <begin position="90"/>
        <end position="150"/>
    </location>
</feature>
<name>A0A8C2VNW7_CHILA</name>
<evidence type="ECO:0000259" key="6">
    <source>
        <dbReference type="PROSITE" id="PS50002"/>
    </source>
</evidence>
<protein>
    <submittedName>
        <fullName evidence="7">ABL proto-onco 2, non-receptor tyrosine kinase</fullName>
    </submittedName>
</protein>
<dbReference type="PRINTS" id="PR00401">
    <property type="entry name" value="SH2DOMAIN"/>
</dbReference>
<evidence type="ECO:0000256" key="1">
    <source>
        <dbReference type="ARBA" id="ARBA00022443"/>
    </source>
</evidence>
<dbReference type="SMART" id="SM00252">
    <property type="entry name" value="SH2"/>
    <property type="match status" value="1"/>
</dbReference>
<evidence type="ECO:0000256" key="2">
    <source>
        <dbReference type="ARBA" id="ARBA00022999"/>
    </source>
</evidence>
<dbReference type="GeneTree" id="ENSGT00940000153838"/>
<dbReference type="PROSITE" id="PS50001">
    <property type="entry name" value="SH2"/>
    <property type="match status" value="1"/>
</dbReference>
<accession>A0A8C2VNW7</accession>
<feature type="domain" description="SH2" evidence="5">
    <location>
        <begin position="156"/>
        <end position="246"/>
    </location>
</feature>
<dbReference type="InterPro" id="IPR000980">
    <property type="entry name" value="SH2"/>
</dbReference>
<dbReference type="CDD" id="cd09935">
    <property type="entry name" value="SH2_ABL"/>
    <property type="match status" value="1"/>
</dbReference>
<dbReference type="InterPro" id="IPR035837">
    <property type="entry name" value="ABL_SH2"/>
</dbReference>
<dbReference type="SUPFAM" id="SSF55550">
    <property type="entry name" value="SH2 domain"/>
    <property type="match status" value="1"/>
</dbReference>